<organism evidence="2 3">
    <name type="scientific">Exophiala mesophila</name>
    <name type="common">Black yeast-like fungus</name>
    <dbReference type="NCBI Taxonomy" id="212818"/>
    <lineage>
        <taxon>Eukaryota</taxon>
        <taxon>Fungi</taxon>
        <taxon>Dikarya</taxon>
        <taxon>Ascomycota</taxon>
        <taxon>Pezizomycotina</taxon>
        <taxon>Eurotiomycetes</taxon>
        <taxon>Chaetothyriomycetidae</taxon>
        <taxon>Chaetothyriales</taxon>
        <taxon>Herpotrichiellaceae</taxon>
        <taxon>Exophiala</taxon>
    </lineage>
</organism>
<accession>A0A438N064</accession>
<feature type="region of interest" description="Disordered" evidence="1">
    <location>
        <begin position="316"/>
        <end position="348"/>
    </location>
</feature>
<name>A0A438N064_EXOME</name>
<dbReference type="AlphaFoldDB" id="A0A438N064"/>
<evidence type="ECO:0000256" key="1">
    <source>
        <dbReference type="SAM" id="MobiDB-lite"/>
    </source>
</evidence>
<protein>
    <submittedName>
        <fullName evidence="2">Uncharacterized protein</fullName>
    </submittedName>
</protein>
<proteinExistence type="predicted"/>
<evidence type="ECO:0000313" key="3">
    <source>
        <dbReference type="Proteomes" id="UP000288859"/>
    </source>
</evidence>
<feature type="compositionally biased region" description="Low complexity" evidence="1">
    <location>
        <begin position="316"/>
        <end position="327"/>
    </location>
</feature>
<dbReference type="Proteomes" id="UP000288859">
    <property type="component" value="Unassembled WGS sequence"/>
</dbReference>
<gene>
    <name evidence="2" type="ORF">B0A52_06813</name>
</gene>
<feature type="compositionally biased region" description="Basic and acidic residues" evidence="1">
    <location>
        <begin position="68"/>
        <end position="78"/>
    </location>
</feature>
<reference evidence="2 3" key="1">
    <citation type="submission" date="2017-03" db="EMBL/GenBank/DDBJ databases">
        <title>Genomes of endolithic fungi from Antarctica.</title>
        <authorList>
            <person name="Coleine C."/>
            <person name="Masonjones S."/>
            <person name="Stajich J.E."/>
        </authorList>
    </citation>
    <scope>NUCLEOTIDE SEQUENCE [LARGE SCALE GENOMIC DNA]</scope>
    <source>
        <strain evidence="2 3">CCFEE 6314</strain>
    </source>
</reference>
<feature type="region of interest" description="Disordered" evidence="1">
    <location>
        <begin position="66"/>
        <end position="90"/>
    </location>
</feature>
<dbReference type="EMBL" id="NAJM01000032">
    <property type="protein sequence ID" value="RVX69100.1"/>
    <property type="molecule type" value="Genomic_DNA"/>
</dbReference>
<sequence length="677" mass="74740">MLGARARAAEYNAFKAATARQATREAEELSLPPKATPISLSAFARNLQHNRNKGNKQFIPLIIEDTSDSDKDRPDDAQQHSNTASPANNRLENMAFNTQNHEIPAMNQSSSLVNVYPYTLNYPPSVPSVSDALNTVQDRSAALLNPTPLRVQSHSIISHPHSVASSEHSTPNHTIDSTHFPGGLVMQTFDVQRFPYLALPRTSLPTPHPNLSVFHYMTPDDISPAKQEDKLATLNRIYGQSSAADMQSQDVLADTPEMIDTLNWSRYSPSRLPVARAQFIFPSNIASSLHSPFQGTEVPQMYPEWIMTGGADAATAAANGSSSTVSAPKPHESRTESTVTPTGHEQESAESAAGIMGQALNQVHLDHHNDEPYDRSFQMQKFVAKQQALARTGKTVLHNPELHRQKNENRAAGGLATPFEESQDGDLDLDHFVNGTQPTVQPPPGLPWPGLNLGATVEMPMDTTTAATNVFQDFKVASDEWCCLNPLTELQRQKMAKALRLCATVDGIDAPRPLEAEDRLARLAEDIRDDDSSEWSQTSSRLAVDQIAAHHLNDRLLHLRAGETKEVAEMEAASIRTIGKILANLKVSDQMEGRNGAGKEYWCKYKAAPEYAIERSRLLLSGVGITSYFEEKAGGFYNTPVRIARDPRFRPANKDGVKIKSDDDWNLRHELFGRRRL</sequence>
<comment type="caution">
    <text evidence="2">The sequence shown here is derived from an EMBL/GenBank/DDBJ whole genome shotgun (WGS) entry which is preliminary data.</text>
</comment>
<evidence type="ECO:0000313" key="2">
    <source>
        <dbReference type="EMBL" id="RVX69100.1"/>
    </source>
</evidence>
<dbReference type="OrthoDB" id="10251048at2759"/>
<feature type="compositionally biased region" description="Polar residues" evidence="1">
    <location>
        <begin position="79"/>
        <end position="90"/>
    </location>
</feature>